<dbReference type="Proteomes" id="UP001589688">
    <property type="component" value="Unassembled WGS sequence"/>
</dbReference>
<keyword evidence="2" id="KW-1185">Reference proteome</keyword>
<dbReference type="InterPro" id="IPR037026">
    <property type="entry name" value="Vgr_OB-fold_dom_sf"/>
</dbReference>
<proteinExistence type="predicted"/>
<dbReference type="RefSeq" id="WP_156924967.1">
    <property type="nucleotide sequence ID" value="NZ_JADU01000001.1"/>
</dbReference>
<evidence type="ECO:0000313" key="2">
    <source>
        <dbReference type="Proteomes" id="UP001589688"/>
    </source>
</evidence>
<dbReference type="Gene3D" id="2.40.50.230">
    <property type="entry name" value="Gp5 N-terminal domain"/>
    <property type="match status" value="1"/>
</dbReference>
<accession>A0ABV5ZK99</accession>
<evidence type="ECO:0008006" key="3">
    <source>
        <dbReference type="Google" id="ProtNLM"/>
    </source>
</evidence>
<sequence>MDKYRELAELLRHTGGNTSPCIMQGIVTKVAGAMCEVKIGGITVPDVRLRASEIASSGELLVVPKVGTAVIMGSLSGDLSQLVVLAVDSAEQVVINGGKLGGVVNIETLTAKLNAVIDTFNRHTHTAPNGPTTPPTSFAQRLNKADYEDTKIKH</sequence>
<comment type="caution">
    <text evidence="1">The sequence shown here is derived from an EMBL/GenBank/DDBJ whole genome shotgun (WGS) entry which is preliminary data.</text>
</comment>
<protein>
    <recommendedName>
        <fullName evidence="3">Sporulation protein YtfJ</fullName>
    </recommendedName>
</protein>
<organism evidence="1 2">
    <name type="scientific">Hallella seregens ATCC 51272</name>
    <dbReference type="NCBI Taxonomy" id="1336250"/>
    <lineage>
        <taxon>Bacteria</taxon>
        <taxon>Pseudomonadati</taxon>
        <taxon>Bacteroidota</taxon>
        <taxon>Bacteroidia</taxon>
        <taxon>Bacteroidales</taxon>
        <taxon>Prevotellaceae</taxon>
        <taxon>Hallella</taxon>
    </lineage>
</organism>
<reference evidence="1 2" key="1">
    <citation type="submission" date="2024-09" db="EMBL/GenBank/DDBJ databases">
        <authorList>
            <person name="Sun Q."/>
            <person name="Mori K."/>
        </authorList>
    </citation>
    <scope>NUCLEOTIDE SEQUENCE [LARGE SCALE GENOMIC DNA]</scope>
    <source>
        <strain evidence="1 2">ATCC 51272</strain>
    </source>
</reference>
<dbReference type="EMBL" id="JBHLZF010000002">
    <property type="protein sequence ID" value="MFB9897817.1"/>
    <property type="molecule type" value="Genomic_DNA"/>
</dbReference>
<gene>
    <name evidence="1" type="ORF">ACFFK8_08430</name>
</gene>
<name>A0ABV5ZK99_9BACT</name>
<evidence type="ECO:0000313" key="1">
    <source>
        <dbReference type="EMBL" id="MFB9897817.1"/>
    </source>
</evidence>